<dbReference type="InterPro" id="IPR012349">
    <property type="entry name" value="Split_barrel_FMN-bd"/>
</dbReference>
<dbReference type="PANTHER" id="PTHR30466:SF1">
    <property type="entry name" value="FMN REDUCTASE (NADH) RUTF"/>
    <property type="match status" value="1"/>
</dbReference>
<dbReference type="Pfam" id="PF01613">
    <property type="entry name" value="Flavin_Reduct"/>
    <property type="match status" value="1"/>
</dbReference>
<dbReference type="SUPFAM" id="SSF50475">
    <property type="entry name" value="FMN-binding split barrel"/>
    <property type="match status" value="1"/>
</dbReference>
<evidence type="ECO:0000259" key="2">
    <source>
        <dbReference type="SMART" id="SM00903"/>
    </source>
</evidence>
<evidence type="ECO:0000256" key="1">
    <source>
        <dbReference type="ARBA" id="ARBA00023002"/>
    </source>
</evidence>
<keyword evidence="1" id="KW-0560">Oxidoreductase</keyword>
<proteinExistence type="predicted"/>
<feature type="domain" description="Flavin reductase like" evidence="2">
    <location>
        <begin position="25"/>
        <end position="173"/>
    </location>
</feature>
<organism evidence="3 4">
    <name type="scientific">Streptomyces plumbiresistens</name>
    <dbReference type="NCBI Taxonomy" id="511811"/>
    <lineage>
        <taxon>Bacteria</taxon>
        <taxon>Bacillati</taxon>
        <taxon>Actinomycetota</taxon>
        <taxon>Actinomycetes</taxon>
        <taxon>Kitasatosporales</taxon>
        <taxon>Streptomycetaceae</taxon>
        <taxon>Streptomyces</taxon>
    </lineage>
</organism>
<keyword evidence="4" id="KW-1185">Reference proteome</keyword>
<dbReference type="SMART" id="SM00903">
    <property type="entry name" value="Flavin_Reduct"/>
    <property type="match status" value="1"/>
</dbReference>
<dbReference type="EMBL" id="BAAAZX010000003">
    <property type="protein sequence ID" value="GAA3983764.1"/>
    <property type="molecule type" value="Genomic_DNA"/>
</dbReference>
<evidence type="ECO:0000313" key="4">
    <source>
        <dbReference type="Proteomes" id="UP001500456"/>
    </source>
</evidence>
<dbReference type="InterPro" id="IPR002563">
    <property type="entry name" value="Flavin_Rdtase-like_dom"/>
</dbReference>
<dbReference type="Proteomes" id="UP001500456">
    <property type="component" value="Unassembled WGS sequence"/>
</dbReference>
<dbReference type="Gene3D" id="2.30.110.10">
    <property type="entry name" value="Electron Transport, Fmn-binding Protein, Chain A"/>
    <property type="match status" value="1"/>
</dbReference>
<comment type="caution">
    <text evidence="3">The sequence shown here is derived from an EMBL/GenBank/DDBJ whole genome shotgun (WGS) entry which is preliminary data.</text>
</comment>
<dbReference type="InterPro" id="IPR050268">
    <property type="entry name" value="NADH-dep_flavin_reductase"/>
</dbReference>
<dbReference type="RefSeq" id="WP_266451364.1">
    <property type="nucleotide sequence ID" value="NZ_BAAAZX010000003.1"/>
</dbReference>
<gene>
    <name evidence="3" type="primary">actVB</name>
    <name evidence="3" type="ORF">GCM10022232_15370</name>
</gene>
<dbReference type="PANTHER" id="PTHR30466">
    <property type="entry name" value="FLAVIN REDUCTASE"/>
    <property type="match status" value="1"/>
</dbReference>
<accession>A0ABP7QMH3</accession>
<name>A0ABP7QMH3_9ACTN</name>
<sequence length="185" mass="19741">MNRTDRRAVADVEPSQVREGFRAAMAQLAGGVVVVTTDDAEGRPHGFTATSFCSVSMDPALVLVCLAETSSSYAAFMDCGGFAVSLLHQEQSVLATRFATTGADKFRAEDTVTTPRLLPAVAGALAVLDCAVHARHPAGDHIILVGAVRHVLSGRGEAGRGEPLVYHDRAFRQLRRPDHARLPRP</sequence>
<reference evidence="4" key="1">
    <citation type="journal article" date="2019" name="Int. J. Syst. Evol. Microbiol.">
        <title>The Global Catalogue of Microorganisms (GCM) 10K type strain sequencing project: providing services to taxonomists for standard genome sequencing and annotation.</title>
        <authorList>
            <consortium name="The Broad Institute Genomics Platform"/>
            <consortium name="The Broad Institute Genome Sequencing Center for Infectious Disease"/>
            <person name="Wu L."/>
            <person name="Ma J."/>
        </authorList>
    </citation>
    <scope>NUCLEOTIDE SEQUENCE [LARGE SCALE GENOMIC DNA]</scope>
    <source>
        <strain evidence="4">JCM 16924</strain>
    </source>
</reference>
<protein>
    <submittedName>
        <fullName evidence="3">Actinorhodin polyketide dimerase ActVB</fullName>
    </submittedName>
</protein>
<evidence type="ECO:0000313" key="3">
    <source>
        <dbReference type="EMBL" id="GAA3983764.1"/>
    </source>
</evidence>